<gene>
    <name evidence="1" type="ORF">T265_16176</name>
</gene>
<dbReference type="Gene3D" id="6.10.250.720">
    <property type="match status" value="1"/>
</dbReference>
<dbReference type="Proteomes" id="UP000054324">
    <property type="component" value="Unassembled WGS sequence"/>
</dbReference>
<dbReference type="PANTHER" id="PTHR14165:SF3">
    <property type="entry name" value="MAJOR VAULT PROTEIN"/>
    <property type="match status" value="1"/>
</dbReference>
<dbReference type="PANTHER" id="PTHR14165">
    <property type="entry name" value="MAJOR VAULT PROTEIN"/>
    <property type="match status" value="1"/>
</dbReference>
<organism evidence="1 2">
    <name type="scientific">Opisthorchis viverrini</name>
    <name type="common">Southeast Asian liver fluke</name>
    <dbReference type="NCBI Taxonomy" id="6198"/>
    <lineage>
        <taxon>Eukaryota</taxon>
        <taxon>Metazoa</taxon>
        <taxon>Spiralia</taxon>
        <taxon>Lophotrochozoa</taxon>
        <taxon>Platyhelminthes</taxon>
        <taxon>Trematoda</taxon>
        <taxon>Digenea</taxon>
        <taxon>Opisthorchiida</taxon>
        <taxon>Opisthorchiata</taxon>
        <taxon>Opisthorchiidae</taxon>
        <taxon>Opisthorchis</taxon>
    </lineage>
</organism>
<dbReference type="KEGG" id="ovi:T265_16176"/>
<feature type="non-terminal residue" evidence="1">
    <location>
        <position position="87"/>
    </location>
</feature>
<dbReference type="RefSeq" id="XP_009177987.1">
    <property type="nucleotide sequence ID" value="XM_009179723.1"/>
</dbReference>
<dbReference type="InterPro" id="IPR039059">
    <property type="entry name" value="MVP"/>
</dbReference>
<reference evidence="1 2" key="1">
    <citation type="submission" date="2013-11" db="EMBL/GenBank/DDBJ databases">
        <title>Opisthorchis viverrini - life in the bile duct.</title>
        <authorList>
            <person name="Young N.D."/>
            <person name="Nagarajan N."/>
            <person name="Lin S.J."/>
            <person name="Korhonen P.K."/>
            <person name="Jex A.R."/>
            <person name="Hall R.S."/>
            <person name="Safavi-Hemami H."/>
            <person name="Kaewkong W."/>
            <person name="Bertrand D."/>
            <person name="Gao S."/>
            <person name="Seet Q."/>
            <person name="Wongkham S."/>
            <person name="Teh B.T."/>
            <person name="Wongkham C."/>
            <person name="Intapan P.M."/>
            <person name="Maleewong W."/>
            <person name="Yang X."/>
            <person name="Hu M."/>
            <person name="Wang Z."/>
            <person name="Hofmann A."/>
            <person name="Sternberg P.W."/>
            <person name="Tan P."/>
            <person name="Wang J."/>
            <person name="Gasser R.B."/>
        </authorList>
    </citation>
    <scope>NUCLEOTIDE SEQUENCE [LARGE SCALE GENOMIC DNA]</scope>
</reference>
<name>A0A074YTZ2_OPIVI</name>
<keyword evidence="2" id="KW-1185">Reference proteome</keyword>
<dbReference type="GO" id="GO:0005634">
    <property type="term" value="C:nucleus"/>
    <property type="evidence" value="ECO:0007669"/>
    <property type="project" value="TreeGrafter"/>
</dbReference>
<dbReference type="GO" id="GO:0005737">
    <property type="term" value="C:cytoplasm"/>
    <property type="evidence" value="ECO:0007669"/>
    <property type="project" value="TreeGrafter"/>
</dbReference>
<dbReference type="Gene3D" id="6.20.380.10">
    <property type="match status" value="1"/>
</dbReference>
<dbReference type="OrthoDB" id="6125719at2759"/>
<accession>A0A074YTZ2</accession>
<dbReference type="CTD" id="20330341"/>
<evidence type="ECO:0000313" key="1">
    <source>
        <dbReference type="EMBL" id="KER18266.1"/>
    </source>
</evidence>
<dbReference type="AlphaFoldDB" id="A0A074YTZ2"/>
<evidence type="ECO:0000313" key="2">
    <source>
        <dbReference type="Proteomes" id="UP000054324"/>
    </source>
</evidence>
<dbReference type="GeneID" id="20330341"/>
<protein>
    <submittedName>
        <fullName evidence="1">Uncharacterized protein</fullName>
    </submittedName>
</protein>
<dbReference type="STRING" id="6198.A0A074YTZ2"/>
<proteinExistence type="predicted"/>
<dbReference type="EMBL" id="KL604902">
    <property type="protein sequence ID" value="KER18266.1"/>
    <property type="molecule type" value="Genomic_DNA"/>
</dbReference>
<sequence>MKAREAELAYLREKNNLEISTLAQQMKIDVEKFKEMVGTIGPETIKAMATASSDNNLRMLSALGLQSTLITDGSTPVNLLSTAHGLI</sequence>